<dbReference type="AlphaFoldDB" id="E9HJA1"/>
<dbReference type="OrthoDB" id="6369238at2759"/>
<reference evidence="1 2" key="1">
    <citation type="journal article" date="2011" name="Science">
        <title>The ecoresponsive genome of Daphnia pulex.</title>
        <authorList>
            <person name="Colbourne J.K."/>
            <person name="Pfrender M.E."/>
            <person name="Gilbert D."/>
            <person name="Thomas W.K."/>
            <person name="Tucker A."/>
            <person name="Oakley T.H."/>
            <person name="Tokishita S."/>
            <person name="Aerts A."/>
            <person name="Arnold G.J."/>
            <person name="Basu M.K."/>
            <person name="Bauer D.J."/>
            <person name="Caceres C.E."/>
            <person name="Carmel L."/>
            <person name="Casola C."/>
            <person name="Choi J.H."/>
            <person name="Detter J.C."/>
            <person name="Dong Q."/>
            <person name="Dusheyko S."/>
            <person name="Eads B.D."/>
            <person name="Frohlich T."/>
            <person name="Geiler-Samerotte K.A."/>
            <person name="Gerlach D."/>
            <person name="Hatcher P."/>
            <person name="Jogdeo S."/>
            <person name="Krijgsveld J."/>
            <person name="Kriventseva E.V."/>
            <person name="Kultz D."/>
            <person name="Laforsch C."/>
            <person name="Lindquist E."/>
            <person name="Lopez J."/>
            <person name="Manak J.R."/>
            <person name="Muller J."/>
            <person name="Pangilinan J."/>
            <person name="Patwardhan R.P."/>
            <person name="Pitluck S."/>
            <person name="Pritham E.J."/>
            <person name="Rechtsteiner A."/>
            <person name="Rho M."/>
            <person name="Rogozin I.B."/>
            <person name="Sakarya O."/>
            <person name="Salamov A."/>
            <person name="Schaack S."/>
            <person name="Shapiro H."/>
            <person name="Shiga Y."/>
            <person name="Skalitzky C."/>
            <person name="Smith Z."/>
            <person name="Souvorov A."/>
            <person name="Sung W."/>
            <person name="Tang Z."/>
            <person name="Tsuchiya D."/>
            <person name="Tu H."/>
            <person name="Vos H."/>
            <person name="Wang M."/>
            <person name="Wolf Y.I."/>
            <person name="Yamagata H."/>
            <person name="Yamada T."/>
            <person name="Ye Y."/>
            <person name="Shaw J.R."/>
            <person name="Andrews J."/>
            <person name="Crease T.J."/>
            <person name="Tang H."/>
            <person name="Lucas S.M."/>
            <person name="Robertson H.M."/>
            <person name="Bork P."/>
            <person name="Koonin E.V."/>
            <person name="Zdobnov E.M."/>
            <person name="Grigoriev I.V."/>
            <person name="Lynch M."/>
            <person name="Boore J.L."/>
        </authorList>
    </citation>
    <scope>NUCLEOTIDE SEQUENCE [LARGE SCALE GENOMIC DNA]</scope>
</reference>
<dbReference type="KEGG" id="dpx:DAPPUDRAFT_114802"/>
<dbReference type="HOGENOM" id="CLU_1898313_0_0_1"/>
<proteinExistence type="predicted"/>
<dbReference type="InParanoid" id="E9HJA1"/>
<dbReference type="Proteomes" id="UP000000305">
    <property type="component" value="Unassembled WGS sequence"/>
</dbReference>
<name>E9HJA1_DAPPU</name>
<organism evidence="1 2">
    <name type="scientific">Daphnia pulex</name>
    <name type="common">Water flea</name>
    <dbReference type="NCBI Taxonomy" id="6669"/>
    <lineage>
        <taxon>Eukaryota</taxon>
        <taxon>Metazoa</taxon>
        <taxon>Ecdysozoa</taxon>
        <taxon>Arthropoda</taxon>
        <taxon>Crustacea</taxon>
        <taxon>Branchiopoda</taxon>
        <taxon>Diplostraca</taxon>
        <taxon>Cladocera</taxon>
        <taxon>Anomopoda</taxon>
        <taxon>Daphniidae</taxon>
        <taxon>Daphnia</taxon>
    </lineage>
</organism>
<dbReference type="PhylomeDB" id="E9HJA1"/>
<protein>
    <submittedName>
        <fullName evidence="1">Uncharacterized protein</fullName>
    </submittedName>
</protein>
<gene>
    <name evidence="1" type="ORF">DAPPUDRAFT_114802</name>
</gene>
<evidence type="ECO:0000313" key="1">
    <source>
        <dbReference type="EMBL" id="EFX68134.1"/>
    </source>
</evidence>
<sequence length="134" mass="14486">MVIRYYVSRCLADALQAQMLSGNIRKEIEIPPIPFSNNAGSVIASPAISASPSSLLTATPVFNSPKKPLGGTENPIQLILKGNSLFSHQPLSPIELKDINAVLEQNRQATLSEEGDDVPSSSAENVKWRVLYDP</sequence>
<accession>E9HJA1</accession>
<keyword evidence="2" id="KW-1185">Reference proteome</keyword>
<dbReference type="EMBL" id="GL732661">
    <property type="protein sequence ID" value="EFX68134.1"/>
    <property type="molecule type" value="Genomic_DNA"/>
</dbReference>
<evidence type="ECO:0000313" key="2">
    <source>
        <dbReference type="Proteomes" id="UP000000305"/>
    </source>
</evidence>